<keyword evidence="4" id="KW-1003">Cell membrane</keyword>
<feature type="transmembrane region" description="Helical" evidence="9">
    <location>
        <begin position="104"/>
        <end position="124"/>
    </location>
</feature>
<keyword evidence="3 9" id="KW-0813">Transport</keyword>
<gene>
    <name evidence="10" type="primary">brnQ_1</name>
    <name evidence="10" type="ORF">G163CM_06630</name>
</gene>
<dbReference type="Proteomes" id="UP001199659">
    <property type="component" value="Chromosome"/>
</dbReference>
<sequence>MAFALFMGAGNIIFPPIIGLHSGENILYSGSGFLISAVGLPVVTIIALARVGGKMNQLSEHLGPVTGLILALVCYLCLGPLFVVPRTTTVSFEVGISPLIGNDGHQLAIYSLIYFALVYLFSLYPGKLLDLIGGVLAPIKIVALIILGASAFFVVWHYHLGSVSEAYHSHPFSNGFVSGYLTMDTLSALVFGGVIVNAIHSRGVSESTLITRYTIIAGLIAGSGLILVYIALFRLGLVSYEFVPDATNGAEVLHAFVQHTFGETGSLFLALLIFIACLVTAIGLTSACASWFSHLLPLSYKTMVLVIAVLSFAISNLGLTRLITVSVPLLTAVYPPCIAIVLLSFTTSFWKNPARVFAPVVAVACIFGLIDGVIASPLNEMLNQLPSQLLKPLPLFSQSLEWLLPCAAVFVIASIIDGKKRQEAYED</sequence>
<accession>A0ABY3S161</accession>
<feature type="transmembrane region" description="Helical" evidence="9">
    <location>
        <begin position="395"/>
        <end position="416"/>
    </location>
</feature>
<keyword evidence="11" id="KW-1185">Reference proteome</keyword>
<dbReference type="InterPro" id="IPR004685">
    <property type="entry name" value="Brnchd-chn_aa_trnsp_Livcs"/>
</dbReference>
<evidence type="ECO:0000256" key="9">
    <source>
        <dbReference type="RuleBase" id="RU362122"/>
    </source>
</evidence>
<comment type="subcellular location">
    <subcellularLocation>
        <location evidence="9">Cell inner membrane</location>
        <topology evidence="9">Multi-pass membrane protein</topology>
    </subcellularLocation>
    <subcellularLocation>
        <location evidence="1">Cell membrane</location>
        <topology evidence="1">Multi-pass membrane protein</topology>
    </subcellularLocation>
</comment>
<feature type="transmembrane region" description="Helical" evidence="9">
    <location>
        <begin position="210"/>
        <end position="232"/>
    </location>
</feature>
<feature type="transmembrane region" description="Helical" evidence="9">
    <location>
        <begin position="329"/>
        <end position="349"/>
    </location>
</feature>
<comment type="function">
    <text evidence="9">Component of the transport system for branched-chain amino acids.</text>
</comment>
<keyword evidence="8 9" id="KW-0472">Membrane</keyword>
<dbReference type="EMBL" id="CP087880">
    <property type="protein sequence ID" value="UGS39973.1"/>
    <property type="molecule type" value="Genomic_DNA"/>
</dbReference>
<evidence type="ECO:0000313" key="11">
    <source>
        <dbReference type="Proteomes" id="UP001199659"/>
    </source>
</evidence>
<proteinExistence type="inferred from homology"/>
<reference evidence="10 11" key="1">
    <citation type="journal article" date="2022" name="Int. J. Syst. Evol. Microbiol.">
        <title>Pseudocitrobacter corydidari sp. nov., isolated from the Asian emerald cockroach Corydidarum magnifica.</title>
        <authorList>
            <person name="Guzman J."/>
            <person name="Poehlein A."/>
            <person name="Glaeser S.P."/>
            <person name="Schwengers O."/>
            <person name="Blom J."/>
            <person name="Hollensteiner J."/>
            <person name="Kampfer P."/>
            <person name="Vilcinskas A."/>
        </authorList>
    </citation>
    <scope>NUCLEOTIDE SEQUENCE [LARGE SCALE GENOMIC DNA]</scope>
    <source>
        <strain evidence="10">G163CM</strain>
    </source>
</reference>
<protein>
    <recommendedName>
        <fullName evidence="9">Branched-chain amino acid transport system carrier protein</fullName>
    </recommendedName>
</protein>
<dbReference type="NCBIfam" id="TIGR00796">
    <property type="entry name" value="livcs"/>
    <property type="match status" value="1"/>
</dbReference>
<evidence type="ECO:0000256" key="7">
    <source>
        <dbReference type="ARBA" id="ARBA00022989"/>
    </source>
</evidence>
<feature type="transmembrane region" description="Helical" evidence="9">
    <location>
        <begin position="304"/>
        <end position="323"/>
    </location>
</feature>
<evidence type="ECO:0000256" key="5">
    <source>
        <dbReference type="ARBA" id="ARBA00022692"/>
    </source>
</evidence>
<evidence type="ECO:0000313" key="10">
    <source>
        <dbReference type="EMBL" id="UGS39973.1"/>
    </source>
</evidence>
<feature type="transmembrane region" description="Helical" evidence="9">
    <location>
        <begin position="267"/>
        <end position="292"/>
    </location>
</feature>
<evidence type="ECO:0000256" key="8">
    <source>
        <dbReference type="ARBA" id="ARBA00023136"/>
    </source>
</evidence>
<feature type="transmembrane region" description="Helical" evidence="9">
    <location>
        <begin position="356"/>
        <end position="375"/>
    </location>
</feature>
<comment type="similarity">
    <text evidence="2 9">Belongs to the branched chain amino acid transporter family.</text>
</comment>
<keyword evidence="7 9" id="KW-1133">Transmembrane helix</keyword>
<evidence type="ECO:0000256" key="6">
    <source>
        <dbReference type="ARBA" id="ARBA00022970"/>
    </source>
</evidence>
<keyword evidence="6 9" id="KW-0029">Amino-acid transport</keyword>
<feature type="transmembrane region" description="Helical" evidence="9">
    <location>
        <begin position="26"/>
        <end position="49"/>
    </location>
</feature>
<evidence type="ECO:0000256" key="1">
    <source>
        <dbReference type="ARBA" id="ARBA00004651"/>
    </source>
</evidence>
<feature type="transmembrane region" description="Helical" evidence="9">
    <location>
        <begin position="131"/>
        <end position="156"/>
    </location>
</feature>
<comment type="caution">
    <text evidence="9">Lacks conserved residue(s) required for the propagation of feature annotation.</text>
</comment>
<dbReference type="PANTHER" id="PTHR30588:SF0">
    <property type="entry name" value="BRANCHED-CHAIN AMINO ACID PERMEASE BRNQ"/>
    <property type="match status" value="1"/>
</dbReference>
<dbReference type="PANTHER" id="PTHR30588">
    <property type="entry name" value="BRANCHED-CHAIN AMINO ACID TRANSPORT SYSTEM 2 CARRIER PROTEIN"/>
    <property type="match status" value="1"/>
</dbReference>
<keyword evidence="5 9" id="KW-0812">Transmembrane</keyword>
<feature type="transmembrane region" description="Helical" evidence="9">
    <location>
        <begin position="61"/>
        <end position="84"/>
    </location>
</feature>
<organism evidence="10 11">
    <name type="scientific">Pseudocitrobacter corydidari</name>
    <dbReference type="NCBI Taxonomy" id="2891570"/>
    <lineage>
        <taxon>Bacteria</taxon>
        <taxon>Pseudomonadati</taxon>
        <taxon>Pseudomonadota</taxon>
        <taxon>Gammaproteobacteria</taxon>
        <taxon>Enterobacterales</taxon>
        <taxon>Enterobacteriaceae</taxon>
        <taxon>Pseudocitrobacter</taxon>
    </lineage>
</organism>
<name>A0ABY3S161_9ENTR</name>
<evidence type="ECO:0000256" key="2">
    <source>
        <dbReference type="ARBA" id="ARBA00008540"/>
    </source>
</evidence>
<evidence type="ECO:0000256" key="3">
    <source>
        <dbReference type="ARBA" id="ARBA00022448"/>
    </source>
</evidence>
<evidence type="ECO:0000256" key="4">
    <source>
        <dbReference type="ARBA" id="ARBA00022475"/>
    </source>
</evidence>
<feature type="transmembrane region" description="Helical" evidence="9">
    <location>
        <begin position="176"/>
        <end position="198"/>
    </location>
</feature>
<dbReference type="Pfam" id="PF05525">
    <property type="entry name" value="Branch_AA_trans"/>
    <property type="match status" value="1"/>
</dbReference>